<protein>
    <submittedName>
        <fullName evidence="9">Tol-Pal system subunit TolQ</fullName>
    </submittedName>
</protein>
<dbReference type="GO" id="GO:0005886">
    <property type="term" value="C:plasma membrane"/>
    <property type="evidence" value="ECO:0007669"/>
    <property type="project" value="UniProtKB-SubCell"/>
</dbReference>
<accession>A0A7X9FTR5</accession>
<dbReference type="InterPro" id="IPR050790">
    <property type="entry name" value="ExbB/TolQ_transport"/>
</dbReference>
<feature type="transmembrane region" description="Helical" evidence="7">
    <location>
        <begin position="123"/>
        <end position="150"/>
    </location>
</feature>
<evidence type="ECO:0000259" key="8">
    <source>
        <dbReference type="Pfam" id="PF01618"/>
    </source>
</evidence>
<feature type="domain" description="MotA/TolQ/ExbB proton channel" evidence="8">
    <location>
        <begin position="87"/>
        <end position="202"/>
    </location>
</feature>
<keyword evidence="5 7" id="KW-0472">Membrane</keyword>
<evidence type="ECO:0000256" key="3">
    <source>
        <dbReference type="ARBA" id="ARBA00022692"/>
    </source>
</evidence>
<evidence type="ECO:0000313" key="9">
    <source>
        <dbReference type="EMBL" id="NMC64160.1"/>
    </source>
</evidence>
<dbReference type="Proteomes" id="UP000524246">
    <property type="component" value="Unassembled WGS sequence"/>
</dbReference>
<name>A0A7X9FTR5_9DELT</name>
<evidence type="ECO:0000313" key="10">
    <source>
        <dbReference type="Proteomes" id="UP000524246"/>
    </source>
</evidence>
<dbReference type="InterPro" id="IPR002898">
    <property type="entry name" value="MotA_ExbB_proton_chnl"/>
</dbReference>
<gene>
    <name evidence="9" type="ORF">GYA55_13430</name>
</gene>
<dbReference type="AlphaFoldDB" id="A0A7X9FTR5"/>
<sequence length="219" mass="23705">MLTTSEPVVKSVLIILIILSILSWAITIAKILQFKKAKAESEEFHSIFLETRNFARIDDSTRRLTGSPLCRVFVAGYRELMRLLQPVEGVGLEKGKAQSNLESVEMALRRAELSEAKKLESGVTFLATVASAAPFIGLFGTVVGIMTAFHGLSYAKSSTIQAVAPGISEALFATAVGLAAAIPAAVAYNFFSVIIKRLKQSMSAFSEEFLSVARRSLSR</sequence>
<dbReference type="GO" id="GO:0017038">
    <property type="term" value="P:protein import"/>
    <property type="evidence" value="ECO:0007669"/>
    <property type="project" value="TreeGrafter"/>
</dbReference>
<evidence type="ECO:0000256" key="5">
    <source>
        <dbReference type="ARBA" id="ARBA00023136"/>
    </source>
</evidence>
<keyword evidence="2" id="KW-1003">Cell membrane</keyword>
<keyword evidence="4 7" id="KW-1133">Transmembrane helix</keyword>
<dbReference type="PANTHER" id="PTHR30625">
    <property type="entry name" value="PROTEIN TOLQ"/>
    <property type="match status" value="1"/>
</dbReference>
<dbReference type="Pfam" id="PF01618">
    <property type="entry name" value="MotA_ExbB"/>
    <property type="match status" value="1"/>
</dbReference>
<evidence type="ECO:0000256" key="4">
    <source>
        <dbReference type="ARBA" id="ARBA00022989"/>
    </source>
</evidence>
<evidence type="ECO:0000256" key="6">
    <source>
        <dbReference type="RuleBase" id="RU004057"/>
    </source>
</evidence>
<reference evidence="9 10" key="1">
    <citation type="journal article" date="2020" name="Biotechnol. Biofuels">
        <title>New insights from the biogas microbiome by comprehensive genome-resolved metagenomics of nearly 1600 species originating from multiple anaerobic digesters.</title>
        <authorList>
            <person name="Campanaro S."/>
            <person name="Treu L."/>
            <person name="Rodriguez-R L.M."/>
            <person name="Kovalovszki A."/>
            <person name="Ziels R.M."/>
            <person name="Maus I."/>
            <person name="Zhu X."/>
            <person name="Kougias P.G."/>
            <person name="Basile A."/>
            <person name="Luo G."/>
            <person name="Schluter A."/>
            <person name="Konstantinidis K.T."/>
            <person name="Angelidaki I."/>
        </authorList>
    </citation>
    <scope>NUCLEOTIDE SEQUENCE [LARGE SCALE GENOMIC DNA]</scope>
    <source>
        <strain evidence="9">AS27yjCOA_65</strain>
    </source>
</reference>
<keyword evidence="6" id="KW-0813">Transport</keyword>
<feature type="transmembrane region" description="Helical" evidence="7">
    <location>
        <begin position="170"/>
        <end position="191"/>
    </location>
</feature>
<evidence type="ECO:0000256" key="7">
    <source>
        <dbReference type="SAM" id="Phobius"/>
    </source>
</evidence>
<organism evidence="9 10">
    <name type="scientific">SAR324 cluster bacterium</name>
    <dbReference type="NCBI Taxonomy" id="2024889"/>
    <lineage>
        <taxon>Bacteria</taxon>
        <taxon>Deltaproteobacteria</taxon>
        <taxon>SAR324 cluster</taxon>
    </lineage>
</organism>
<evidence type="ECO:0000256" key="2">
    <source>
        <dbReference type="ARBA" id="ARBA00022475"/>
    </source>
</evidence>
<dbReference type="EMBL" id="JAAZON010000613">
    <property type="protein sequence ID" value="NMC64160.1"/>
    <property type="molecule type" value="Genomic_DNA"/>
</dbReference>
<keyword evidence="3 7" id="KW-0812">Transmembrane</keyword>
<dbReference type="PANTHER" id="PTHR30625:SF3">
    <property type="entry name" value="TOL-PAL SYSTEM PROTEIN TOLQ"/>
    <property type="match status" value="1"/>
</dbReference>
<comment type="subcellular location">
    <subcellularLocation>
        <location evidence="1">Cell membrane</location>
        <topology evidence="1">Multi-pass membrane protein</topology>
    </subcellularLocation>
    <subcellularLocation>
        <location evidence="6">Membrane</location>
        <topology evidence="6">Multi-pass membrane protein</topology>
    </subcellularLocation>
</comment>
<comment type="similarity">
    <text evidence="6">Belongs to the exbB/tolQ family.</text>
</comment>
<feature type="transmembrane region" description="Helical" evidence="7">
    <location>
        <begin position="12"/>
        <end position="32"/>
    </location>
</feature>
<keyword evidence="6" id="KW-0653">Protein transport</keyword>
<evidence type="ECO:0000256" key="1">
    <source>
        <dbReference type="ARBA" id="ARBA00004651"/>
    </source>
</evidence>
<comment type="caution">
    <text evidence="9">The sequence shown here is derived from an EMBL/GenBank/DDBJ whole genome shotgun (WGS) entry which is preliminary data.</text>
</comment>
<proteinExistence type="inferred from homology"/>